<dbReference type="Gene3D" id="1.10.10.10">
    <property type="entry name" value="Winged helix-like DNA-binding domain superfamily/Winged helix DNA-binding domain"/>
    <property type="match status" value="1"/>
</dbReference>
<gene>
    <name evidence="6" type="ORF">G5B40_15745</name>
</gene>
<keyword evidence="1" id="KW-0805">Transcription regulation</keyword>
<evidence type="ECO:0000313" key="6">
    <source>
        <dbReference type="EMBL" id="QIE56758.1"/>
    </source>
</evidence>
<dbReference type="InterPro" id="IPR014757">
    <property type="entry name" value="Tscrpt_reg_IclR_C"/>
</dbReference>
<dbReference type="InterPro" id="IPR005471">
    <property type="entry name" value="Tscrpt_reg_IclR_N"/>
</dbReference>
<keyword evidence="7" id="KW-1185">Reference proteome</keyword>
<dbReference type="SMART" id="SM00346">
    <property type="entry name" value="HTH_ICLR"/>
    <property type="match status" value="1"/>
</dbReference>
<sequence length="254" mass="28290">MPALFNGIRIVEALNRHGSTGASLAELSSALGITKSHCHAILKTLTHSDWLQFDDRAKTYRLGAGLLASCSSLRASPELKRIRERLAQLVVESGFSCVLTQPQKDRSFIVIDNLSNDNQVLVSYAIGSTLPYDSPAQMRAFLAWRPEAEQKRLLARRKIHKYTRHTITTPERLIAELAATRVRGFSRSVGEHFEGMLAYGLPIFSREGKVAYIFCLAGFVSQIEEYEARVTSAMKRAARDIHDSIMGEPPADFP</sequence>
<evidence type="ECO:0000313" key="7">
    <source>
        <dbReference type="Proteomes" id="UP000503336"/>
    </source>
</evidence>
<dbReference type="RefSeq" id="WP_165100466.1">
    <property type="nucleotide sequence ID" value="NZ_CP049056.1"/>
</dbReference>
<evidence type="ECO:0000256" key="3">
    <source>
        <dbReference type="ARBA" id="ARBA00023163"/>
    </source>
</evidence>
<dbReference type="PROSITE" id="PS51078">
    <property type="entry name" value="ICLR_ED"/>
    <property type="match status" value="1"/>
</dbReference>
<evidence type="ECO:0000256" key="1">
    <source>
        <dbReference type="ARBA" id="ARBA00023015"/>
    </source>
</evidence>
<dbReference type="GO" id="GO:0003700">
    <property type="term" value="F:DNA-binding transcription factor activity"/>
    <property type="evidence" value="ECO:0007669"/>
    <property type="project" value="TreeGrafter"/>
</dbReference>
<dbReference type="GO" id="GO:0003677">
    <property type="term" value="F:DNA binding"/>
    <property type="evidence" value="ECO:0007669"/>
    <property type="project" value="UniProtKB-KW"/>
</dbReference>
<dbReference type="KEGG" id="hdh:G5B40_15745"/>
<dbReference type="PANTHER" id="PTHR30136:SF24">
    <property type="entry name" value="HTH-TYPE TRANSCRIPTIONAL REPRESSOR ALLR"/>
    <property type="match status" value="1"/>
</dbReference>
<dbReference type="InterPro" id="IPR036390">
    <property type="entry name" value="WH_DNA-bd_sf"/>
</dbReference>
<dbReference type="GO" id="GO:0045892">
    <property type="term" value="P:negative regulation of DNA-templated transcription"/>
    <property type="evidence" value="ECO:0007669"/>
    <property type="project" value="TreeGrafter"/>
</dbReference>
<dbReference type="Gene3D" id="3.30.450.40">
    <property type="match status" value="1"/>
</dbReference>
<evidence type="ECO:0000259" key="4">
    <source>
        <dbReference type="PROSITE" id="PS51077"/>
    </source>
</evidence>
<protein>
    <submittedName>
        <fullName evidence="6">IclR family transcriptional regulator</fullName>
    </submittedName>
</protein>
<dbReference type="Proteomes" id="UP000503336">
    <property type="component" value="Chromosome"/>
</dbReference>
<feature type="domain" description="IclR-ED" evidence="5">
    <location>
        <begin position="58"/>
        <end position="247"/>
    </location>
</feature>
<evidence type="ECO:0000256" key="2">
    <source>
        <dbReference type="ARBA" id="ARBA00023125"/>
    </source>
</evidence>
<evidence type="ECO:0000259" key="5">
    <source>
        <dbReference type="PROSITE" id="PS51078"/>
    </source>
</evidence>
<keyword evidence="2" id="KW-0238">DNA-binding</keyword>
<accession>A0A7L5C0X4</accession>
<dbReference type="SUPFAM" id="SSF55781">
    <property type="entry name" value="GAF domain-like"/>
    <property type="match status" value="1"/>
</dbReference>
<dbReference type="Pfam" id="PF09339">
    <property type="entry name" value="HTH_IclR"/>
    <property type="match status" value="1"/>
</dbReference>
<dbReference type="EMBL" id="CP049056">
    <property type="protein sequence ID" value="QIE56758.1"/>
    <property type="molecule type" value="Genomic_DNA"/>
</dbReference>
<dbReference type="SUPFAM" id="SSF46785">
    <property type="entry name" value="Winged helix' DNA-binding domain"/>
    <property type="match status" value="1"/>
</dbReference>
<dbReference type="Pfam" id="PF01614">
    <property type="entry name" value="IclR_C"/>
    <property type="match status" value="1"/>
</dbReference>
<dbReference type="InterPro" id="IPR050707">
    <property type="entry name" value="HTH_MetabolicPath_Reg"/>
</dbReference>
<proteinExistence type="predicted"/>
<dbReference type="PANTHER" id="PTHR30136">
    <property type="entry name" value="HELIX-TURN-HELIX TRANSCRIPTIONAL REGULATOR, ICLR FAMILY"/>
    <property type="match status" value="1"/>
</dbReference>
<dbReference type="AlphaFoldDB" id="A0A7L5C0X4"/>
<dbReference type="InterPro" id="IPR036388">
    <property type="entry name" value="WH-like_DNA-bd_sf"/>
</dbReference>
<name>A0A7L5C0X4_9RHOB</name>
<dbReference type="PROSITE" id="PS51077">
    <property type="entry name" value="HTH_ICLR"/>
    <property type="match status" value="1"/>
</dbReference>
<feature type="domain" description="HTH iclR-type" evidence="4">
    <location>
        <begin position="1"/>
        <end position="64"/>
    </location>
</feature>
<organism evidence="6 7">
    <name type="scientific">Pikeienuella piscinae</name>
    <dbReference type="NCBI Taxonomy" id="2748098"/>
    <lineage>
        <taxon>Bacteria</taxon>
        <taxon>Pseudomonadati</taxon>
        <taxon>Pseudomonadota</taxon>
        <taxon>Alphaproteobacteria</taxon>
        <taxon>Rhodobacterales</taxon>
        <taxon>Paracoccaceae</taxon>
        <taxon>Pikeienuella</taxon>
    </lineage>
</organism>
<keyword evidence="3" id="KW-0804">Transcription</keyword>
<dbReference type="InterPro" id="IPR029016">
    <property type="entry name" value="GAF-like_dom_sf"/>
</dbReference>
<reference evidence="6 7" key="1">
    <citation type="submission" date="2020-02" db="EMBL/GenBank/DDBJ databases">
        <title>complete genome sequence of Rhodobacteraceae bacterium.</title>
        <authorList>
            <person name="Park J."/>
            <person name="Kim Y.-S."/>
            <person name="Kim K.-H."/>
        </authorList>
    </citation>
    <scope>NUCLEOTIDE SEQUENCE [LARGE SCALE GENOMIC DNA]</scope>
    <source>
        <strain evidence="6 7">RR4-56</strain>
    </source>
</reference>